<name>A0ABQ5G175_9ASTR</name>
<reference evidence="2" key="2">
    <citation type="submission" date="2022-01" db="EMBL/GenBank/DDBJ databases">
        <authorList>
            <person name="Yamashiro T."/>
            <person name="Shiraishi A."/>
            <person name="Satake H."/>
            <person name="Nakayama K."/>
        </authorList>
    </citation>
    <scope>NUCLEOTIDE SEQUENCE</scope>
</reference>
<sequence>MTRLEHHEEQIDTILNHLDEFPLERIEQIKYYLEGLVDGRVIIQRDFDRLETELQEAHTQIAGFQREQIKHDDEIVLTRVRISTLEILIEDIQVTMTLLPPGFLEPLYPDIMAMINAQDIEHIIPPTPPRDIDPPVGSPIPSSLSSSVGSSSPVGSTTPPPNYPFDESIFAELDNSLWIIP</sequence>
<gene>
    <name evidence="2" type="ORF">Tco_1020207</name>
</gene>
<accession>A0ABQ5G175</accession>
<feature type="compositionally biased region" description="Low complexity" evidence="1">
    <location>
        <begin position="139"/>
        <end position="157"/>
    </location>
</feature>
<organism evidence="2 3">
    <name type="scientific">Tanacetum coccineum</name>
    <dbReference type="NCBI Taxonomy" id="301880"/>
    <lineage>
        <taxon>Eukaryota</taxon>
        <taxon>Viridiplantae</taxon>
        <taxon>Streptophyta</taxon>
        <taxon>Embryophyta</taxon>
        <taxon>Tracheophyta</taxon>
        <taxon>Spermatophyta</taxon>
        <taxon>Magnoliopsida</taxon>
        <taxon>eudicotyledons</taxon>
        <taxon>Gunneridae</taxon>
        <taxon>Pentapetalae</taxon>
        <taxon>asterids</taxon>
        <taxon>campanulids</taxon>
        <taxon>Asterales</taxon>
        <taxon>Asteraceae</taxon>
        <taxon>Asteroideae</taxon>
        <taxon>Anthemideae</taxon>
        <taxon>Anthemidinae</taxon>
        <taxon>Tanacetum</taxon>
    </lineage>
</organism>
<evidence type="ECO:0000313" key="3">
    <source>
        <dbReference type="Proteomes" id="UP001151760"/>
    </source>
</evidence>
<evidence type="ECO:0000313" key="2">
    <source>
        <dbReference type="EMBL" id="GJT68727.1"/>
    </source>
</evidence>
<dbReference type="EMBL" id="BQNB010017924">
    <property type="protein sequence ID" value="GJT68727.1"/>
    <property type="molecule type" value="Genomic_DNA"/>
</dbReference>
<dbReference type="Proteomes" id="UP001151760">
    <property type="component" value="Unassembled WGS sequence"/>
</dbReference>
<comment type="caution">
    <text evidence="2">The sequence shown here is derived from an EMBL/GenBank/DDBJ whole genome shotgun (WGS) entry which is preliminary data.</text>
</comment>
<protein>
    <submittedName>
        <fullName evidence="2">Uncharacterized protein</fullName>
    </submittedName>
</protein>
<proteinExistence type="predicted"/>
<evidence type="ECO:0000256" key="1">
    <source>
        <dbReference type="SAM" id="MobiDB-lite"/>
    </source>
</evidence>
<feature type="region of interest" description="Disordered" evidence="1">
    <location>
        <begin position="123"/>
        <end position="165"/>
    </location>
</feature>
<reference evidence="2" key="1">
    <citation type="journal article" date="2022" name="Int. J. Mol. Sci.">
        <title>Draft Genome of Tanacetum Coccineum: Genomic Comparison of Closely Related Tanacetum-Family Plants.</title>
        <authorList>
            <person name="Yamashiro T."/>
            <person name="Shiraishi A."/>
            <person name="Nakayama K."/>
            <person name="Satake H."/>
        </authorList>
    </citation>
    <scope>NUCLEOTIDE SEQUENCE</scope>
</reference>
<keyword evidence="3" id="KW-1185">Reference proteome</keyword>